<dbReference type="GO" id="GO:0010329">
    <property type="term" value="F:auxin efflux transmembrane transporter activity"/>
    <property type="evidence" value="ECO:0007669"/>
    <property type="project" value="TreeGrafter"/>
</dbReference>
<evidence type="ECO:0000256" key="5">
    <source>
        <dbReference type="ARBA" id="ARBA00022989"/>
    </source>
</evidence>
<dbReference type="InterPro" id="IPR051107">
    <property type="entry name" value="Auxin_Efflux_Carrier"/>
</dbReference>
<keyword evidence="10" id="KW-1185">Reference proteome</keyword>
<comment type="caution">
    <text evidence="9">The sequence shown here is derived from an EMBL/GenBank/DDBJ whole genome shotgun (WGS) entry which is preliminary data.</text>
</comment>
<evidence type="ECO:0000256" key="6">
    <source>
        <dbReference type="ARBA" id="ARBA00023136"/>
    </source>
</evidence>
<dbReference type="GO" id="GO:0009734">
    <property type="term" value="P:auxin-activated signaling pathway"/>
    <property type="evidence" value="ECO:0007669"/>
    <property type="project" value="UniProtKB-UniRule"/>
</dbReference>
<dbReference type="Pfam" id="PF03547">
    <property type="entry name" value="Mem_trans"/>
    <property type="match status" value="1"/>
</dbReference>
<keyword evidence="5 8" id="KW-1133">Transmembrane helix</keyword>
<feature type="transmembrane region" description="Helical" evidence="8">
    <location>
        <begin position="298"/>
        <end position="320"/>
    </location>
</feature>
<feature type="transmembrane region" description="Helical" evidence="8">
    <location>
        <begin position="142"/>
        <end position="164"/>
    </location>
</feature>
<reference evidence="9 10" key="1">
    <citation type="journal article" date="2023" name="Hortic Res">
        <title>Pangenome of water caltrop reveals structural variations and asymmetric subgenome divergence after allopolyploidization.</title>
        <authorList>
            <person name="Zhang X."/>
            <person name="Chen Y."/>
            <person name="Wang L."/>
            <person name="Yuan Y."/>
            <person name="Fang M."/>
            <person name="Shi L."/>
            <person name="Lu R."/>
            <person name="Comes H.P."/>
            <person name="Ma Y."/>
            <person name="Chen Y."/>
            <person name="Huang G."/>
            <person name="Zhou Y."/>
            <person name="Zheng Z."/>
            <person name="Qiu Y."/>
        </authorList>
    </citation>
    <scope>NUCLEOTIDE SEQUENCE [LARGE SCALE GENOMIC DNA]</scope>
    <source>
        <strain evidence="9">F231</strain>
    </source>
</reference>
<gene>
    <name evidence="9" type="ORF">SAY86_023191</name>
</gene>
<organism evidence="9 10">
    <name type="scientific">Trapa natans</name>
    <name type="common">Water chestnut</name>
    <dbReference type="NCBI Taxonomy" id="22666"/>
    <lineage>
        <taxon>Eukaryota</taxon>
        <taxon>Viridiplantae</taxon>
        <taxon>Streptophyta</taxon>
        <taxon>Embryophyta</taxon>
        <taxon>Tracheophyta</taxon>
        <taxon>Spermatophyta</taxon>
        <taxon>Magnoliopsida</taxon>
        <taxon>eudicotyledons</taxon>
        <taxon>Gunneridae</taxon>
        <taxon>Pentapetalae</taxon>
        <taxon>rosids</taxon>
        <taxon>malvids</taxon>
        <taxon>Myrtales</taxon>
        <taxon>Lythraceae</taxon>
        <taxon>Trapa</taxon>
    </lineage>
</organism>
<evidence type="ECO:0000256" key="1">
    <source>
        <dbReference type="ARBA" id="ARBA00004127"/>
    </source>
</evidence>
<dbReference type="AlphaFoldDB" id="A0AAN7M9Z9"/>
<dbReference type="GO" id="GO:0005783">
    <property type="term" value="C:endoplasmic reticulum"/>
    <property type="evidence" value="ECO:0007669"/>
    <property type="project" value="TreeGrafter"/>
</dbReference>
<evidence type="ECO:0000256" key="2">
    <source>
        <dbReference type="ARBA" id="ARBA00009177"/>
    </source>
</evidence>
<protein>
    <recommendedName>
        <fullName evidence="8">Auxin efflux carrier component</fullName>
    </recommendedName>
</protein>
<feature type="transmembrane region" description="Helical" evidence="8">
    <location>
        <begin position="12"/>
        <end position="30"/>
    </location>
</feature>
<dbReference type="GO" id="GO:0005886">
    <property type="term" value="C:plasma membrane"/>
    <property type="evidence" value="ECO:0007669"/>
    <property type="project" value="TreeGrafter"/>
</dbReference>
<evidence type="ECO:0000313" key="9">
    <source>
        <dbReference type="EMBL" id="KAK4792756.1"/>
    </source>
</evidence>
<name>A0AAN7M9Z9_TRANT</name>
<feature type="transmembrane region" description="Helical" evidence="8">
    <location>
        <begin position="107"/>
        <end position="130"/>
    </location>
</feature>
<evidence type="ECO:0000256" key="8">
    <source>
        <dbReference type="RuleBase" id="RU362108"/>
    </source>
</evidence>
<feature type="transmembrane region" description="Helical" evidence="8">
    <location>
        <begin position="76"/>
        <end position="95"/>
    </location>
</feature>
<accession>A0AAN7M9Z9</accession>
<dbReference type="EMBL" id="JAXQNO010000008">
    <property type="protein sequence ID" value="KAK4792756.1"/>
    <property type="molecule type" value="Genomic_DNA"/>
</dbReference>
<feature type="transmembrane region" description="Helical" evidence="8">
    <location>
        <begin position="267"/>
        <end position="286"/>
    </location>
</feature>
<feature type="transmembrane region" description="Helical" evidence="8">
    <location>
        <begin position="353"/>
        <end position="377"/>
    </location>
</feature>
<comment type="subcellular location">
    <subcellularLocation>
        <location evidence="1">Endomembrane system</location>
        <topology evidence="1">Multi-pass membrane protein</topology>
    </subcellularLocation>
    <subcellularLocation>
        <location evidence="8">Membrane</location>
        <topology evidence="8">Multi-pass membrane protein</topology>
    </subcellularLocation>
</comment>
<proteinExistence type="inferred from homology"/>
<keyword evidence="6 8" id="KW-0472">Membrane</keyword>
<feature type="transmembrane region" description="Helical" evidence="8">
    <location>
        <begin position="326"/>
        <end position="346"/>
    </location>
</feature>
<dbReference type="Proteomes" id="UP001346149">
    <property type="component" value="Unassembled WGS sequence"/>
</dbReference>
<keyword evidence="4 8" id="KW-0812">Transmembrane</keyword>
<dbReference type="InterPro" id="IPR014024">
    <property type="entry name" value="Auxin_eff_plant"/>
</dbReference>
<keyword evidence="7 8" id="KW-0927">Auxin signaling pathway</keyword>
<comment type="function">
    <text evidence="8">May act as a component of the auxin efflux carrier.</text>
</comment>
<feature type="transmembrane region" description="Helical" evidence="8">
    <location>
        <begin position="237"/>
        <end position="255"/>
    </location>
</feature>
<feature type="transmembrane region" description="Helical" evidence="8">
    <location>
        <begin position="42"/>
        <end position="61"/>
    </location>
</feature>
<evidence type="ECO:0000256" key="7">
    <source>
        <dbReference type="ARBA" id="ARBA00023294"/>
    </source>
</evidence>
<dbReference type="PANTHER" id="PTHR31752">
    <property type="entry name" value="AUXIN EFFLUX CARRIER COMPONENT 1B-RELATED"/>
    <property type="match status" value="1"/>
</dbReference>
<dbReference type="PANTHER" id="PTHR31752:SF2">
    <property type="entry name" value="AUXIN EFFLUX CARRIER COMPONENT 5"/>
    <property type="match status" value="1"/>
</dbReference>
<dbReference type="NCBIfam" id="TIGR00946">
    <property type="entry name" value="2a69"/>
    <property type="match status" value="1"/>
</dbReference>
<evidence type="ECO:0000313" key="10">
    <source>
        <dbReference type="Proteomes" id="UP001346149"/>
    </source>
</evidence>
<comment type="similarity">
    <text evidence="2 8">Belongs to the auxin efflux carrier (TC 2.A.69.1) family.</text>
</comment>
<evidence type="ECO:0000256" key="3">
    <source>
        <dbReference type="ARBA" id="ARBA00022448"/>
    </source>
</evidence>
<sequence>MIGLDDISKVVVGMVPLYFALLLGYASVRWWRLFTSEQCDGINRFICLFILPLFSFDFTAGVDPFRMNYRMIGADAVSKVATIVGFAAWWAWANLGSGDRPAKPSGSLNSCVTGFSLSTLTNLLFMGVPIMRPMYGDVGVDIVVQLSVIQSLVWFPILLTFLEYRKMRMESLQMAAAASSSPEAASSSPDRVTDERDIEQNDDIVAVSGNGGGSSEGSSKWRFISVVAIKLAMNPNIIAVVLGISWALAAHWWNLRMPTVISGSVQILSKAGTGTAMFNIGIFMATQKKIIACGKGPATLGMVLRFIVGPAIMATSSLVVGLRGRLFHIAVIQAALPQAVASFVYAKEYGLHATVISTAVVFGTLISLPVLIGYFAAMEYLA</sequence>
<evidence type="ECO:0000256" key="4">
    <source>
        <dbReference type="ARBA" id="ARBA00022692"/>
    </source>
</evidence>
<keyword evidence="3 8" id="KW-0813">Transport</keyword>
<dbReference type="InterPro" id="IPR004776">
    <property type="entry name" value="Mem_transp_PIN-like"/>
</dbReference>
<dbReference type="GO" id="GO:0009926">
    <property type="term" value="P:auxin polar transport"/>
    <property type="evidence" value="ECO:0007669"/>
    <property type="project" value="TreeGrafter"/>
</dbReference>